<comment type="caution">
    <text evidence="5">The sequence shown here is derived from an EMBL/GenBank/DDBJ whole genome shotgun (WGS) entry which is preliminary data.</text>
</comment>
<keyword evidence="3" id="KW-0732">Signal</keyword>
<dbReference type="InterPro" id="IPR001188">
    <property type="entry name" value="Sperm_putr-bd"/>
</dbReference>
<evidence type="ECO:0000313" key="5">
    <source>
        <dbReference type="EMBL" id="GGE15476.1"/>
    </source>
</evidence>
<evidence type="ECO:0000313" key="6">
    <source>
        <dbReference type="Proteomes" id="UP000612855"/>
    </source>
</evidence>
<sequence>MPTLYEKIKRAGLLREEGGMVRLRTFGPSLTRRQFGALAAGAAGAAALGAGRAQGGEVKFMGWQGYEEAFAANGFAASKDITIAPTYQADNGQAMTAIANGGVGSMDIVTPDTGYTRVMAELDMLEPLDISRIPNWDGLDPYFKSIDNIVMDGKPYAVPYAWTIIPLMYTPATIPEAPTSWMDVMKPEYKGKVGLTNDMISMVANFTIAVTGKKQATIISKAELAEVFAFMTELKKTQARTVAASYGELTDLLASGEVWIAQGWVPVQLWAKEKGADVRWTIPKEGAFCPIDCMAMVKGSPNMDDTYTLLDAAISPEGQAHAANINATGVTNAAAVAMLSEEVLEIQPHDDIAAFYEKATGGQPLPLWPLEADGDLATLDDVLDAWDRFMAA</sequence>
<dbReference type="PANTHER" id="PTHR30222">
    <property type="entry name" value="SPERMIDINE/PUTRESCINE-BINDING PERIPLASMIC PROTEIN"/>
    <property type="match status" value="1"/>
</dbReference>
<dbReference type="GO" id="GO:0019808">
    <property type="term" value="F:polyamine binding"/>
    <property type="evidence" value="ECO:0007669"/>
    <property type="project" value="InterPro"/>
</dbReference>
<dbReference type="PANTHER" id="PTHR30222:SF17">
    <property type="entry name" value="SPERMIDINE_PUTRESCINE-BINDING PERIPLASMIC PROTEIN"/>
    <property type="match status" value="1"/>
</dbReference>
<comment type="subcellular location">
    <subcellularLocation>
        <location evidence="1">Periplasm</location>
    </subcellularLocation>
</comment>
<dbReference type="SUPFAM" id="SSF53850">
    <property type="entry name" value="Periplasmic binding protein-like II"/>
    <property type="match status" value="1"/>
</dbReference>
<protein>
    <recommendedName>
        <fullName evidence="7">Spermidine/putrescine transport system substrate-binding protein</fullName>
    </recommendedName>
</protein>
<keyword evidence="2" id="KW-0813">Transport</keyword>
<dbReference type="RefSeq" id="WP_188475624.1">
    <property type="nucleotide sequence ID" value="NZ_BMFJ01000001.1"/>
</dbReference>
<dbReference type="Pfam" id="PF13416">
    <property type="entry name" value="SBP_bac_8"/>
    <property type="match status" value="1"/>
</dbReference>
<keyword evidence="6" id="KW-1185">Reference proteome</keyword>
<dbReference type="GO" id="GO:0015846">
    <property type="term" value="P:polyamine transport"/>
    <property type="evidence" value="ECO:0007669"/>
    <property type="project" value="InterPro"/>
</dbReference>
<dbReference type="GO" id="GO:0042597">
    <property type="term" value="C:periplasmic space"/>
    <property type="evidence" value="ECO:0007669"/>
    <property type="project" value="UniProtKB-SubCell"/>
</dbReference>
<dbReference type="EMBL" id="BMFJ01000001">
    <property type="protein sequence ID" value="GGE15476.1"/>
    <property type="molecule type" value="Genomic_DNA"/>
</dbReference>
<reference evidence="6" key="1">
    <citation type="journal article" date="2019" name="Int. J. Syst. Evol. Microbiol.">
        <title>The Global Catalogue of Microorganisms (GCM) 10K type strain sequencing project: providing services to taxonomists for standard genome sequencing and annotation.</title>
        <authorList>
            <consortium name="The Broad Institute Genomics Platform"/>
            <consortium name="The Broad Institute Genome Sequencing Center for Infectious Disease"/>
            <person name="Wu L."/>
            <person name="Ma J."/>
        </authorList>
    </citation>
    <scope>NUCLEOTIDE SEQUENCE [LARGE SCALE GENOMIC DNA]</scope>
    <source>
        <strain evidence="6">CGMCC 1.12664</strain>
    </source>
</reference>
<dbReference type="InterPro" id="IPR006059">
    <property type="entry name" value="SBP"/>
</dbReference>
<dbReference type="AlphaFoldDB" id="A0A917EA18"/>
<evidence type="ECO:0000256" key="2">
    <source>
        <dbReference type="ARBA" id="ARBA00022448"/>
    </source>
</evidence>
<gene>
    <name evidence="5" type="ORF">GCM10011360_00330</name>
</gene>
<name>A0A917EA18_9RHOB</name>
<dbReference type="Gene3D" id="3.40.190.10">
    <property type="entry name" value="Periplasmic binding protein-like II"/>
    <property type="match status" value="2"/>
</dbReference>
<keyword evidence="4" id="KW-0574">Periplasm</keyword>
<evidence type="ECO:0000256" key="3">
    <source>
        <dbReference type="ARBA" id="ARBA00022729"/>
    </source>
</evidence>
<evidence type="ECO:0008006" key="7">
    <source>
        <dbReference type="Google" id="ProtNLM"/>
    </source>
</evidence>
<evidence type="ECO:0000256" key="1">
    <source>
        <dbReference type="ARBA" id="ARBA00004418"/>
    </source>
</evidence>
<dbReference type="Proteomes" id="UP000612855">
    <property type="component" value="Unassembled WGS sequence"/>
</dbReference>
<proteinExistence type="predicted"/>
<dbReference type="PRINTS" id="PR00909">
    <property type="entry name" value="SPERMDNBNDNG"/>
</dbReference>
<evidence type="ECO:0000256" key="4">
    <source>
        <dbReference type="ARBA" id="ARBA00022764"/>
    </source>
</evidence>
<organism evidence="5 6">
    <name type="scientific">Primorskyibacter flagellatus</name>
    <dbReference type="NCBI Taxonomy" id="1387277"/>
    <lineage>
        <taxon>Bacteria</taxon>
        <taxon>Pseudomonadati</taxon>
        <taxon>Pseudomonadota</taxon>
        <taxon>Alphaproteobacteria</taxon>
        <taxon>Rhodobacterales</taxon>
        <taxon>Roseobacteraceae</taxon>
        <taxon>Primorskyibacter</taxon>
    </lineage>
</organism>
<accession>A0A917EA18</accession>